<gene>
    <name evidence="3" type="ORF">PGTG_12233</name>
</gene>
<dbReference type="EMBL" id="DS178299">
    <property type="protein sequence ID" value="EFP86277.2"/>
    <property type="molecule type" value="Genomic_DNA"/>
</dbReference>
<dbReference type="InParanoid" id="E3KPP2"/>
<evidence type="ECO:0000313" key="4">
    <source>
        <dbReference type="Proteomes" id="UP000008783"/>
    </source>
</evidence>
<accession>E3KPP2</accession>
<dbReference type="VEuPathDB" id="FungiDB:PGTG_12233"/>
<keyword evidence="2" id="KW-0472">Membrane</keyword>
<dbReference type="Proteomes" id="UP000008783">
    <property type="component" value="Unassembled WGS sequence"/>
</dbReference>
<feature type="region of interest" description="Disordered" evidence="1">
    <location>
        <begin position="139"/>
        <end position="169"/>
    </location>
</feature>
<organism evidence="3 4">
    <name type="scientific">Puccinia graminis f. sp. tritici (strain CRL 75-36-700-3 / race SCCL)</name>
    <name type="common">Black stem rust fungus</name>
    <dbReference type="NCBI Taxonomy" id="418459"/>
    <lineage>
        <taxon>Eukaryota</taxon>
        <taxon>Fungi</taxon>
        <taxon>Dikarya</taxon>
        <taxon>Basidiomycota</taxon>
        <taxon>Pucciniomycotina</taxon>
        <taxon>Pucciniomycetes</taxon>
        <taxon>Pucciniales</taxon>
        <taxon>Pucciniaceae</taxon>
        <taxon>Puccinia</taxon>
    </lineage>
</organism>
<dbReference type="AlphaFoldDB" id="E3KPP2"/>
<dbReference type="KEGG" id="pgr:PGTG_12233"/>
<sequence length="169" mass="18424">MAIGKLPSMLCLDEYPLMKTYRNRRLPVTILLASVLVFSGLIIFNVITQGKSDKYRTFISLKFLNKQSRLHGKSTSGVIYRCEAATEISSGFQISVMGIGEGMAVEKVFSTTAGNSLGAFGICFSVMVAIARRLDNLPKARPGANRRSDSSETLDLEEGEDHPLGKASE</sequence>
<reference key="1">
    <citation type="submission" date="2007-01" db="EMBL/GenBank/DDBJ databases">
        <title>The Genome Sequence of Puccinia graminis f. sp. tritici Strain CRL 75-36-700-3.</title>
        <authorList>
            <consortium name="The Broad Institute Genome Sequencing Platform"/>
            <person name="Birren B."/>
            <person name="Lander E."/>
            <person name="Galagan J."/>
            <person name="Nusbaum C."/>
            <person name="Devon K."/>
            <person name="Cuomo C."/>
            <person name="Jaffe D."/>
            <person name="Butler J."/>
            <person name="Alvarez P."/>
            <person name="Gnerre S."/>
            <person name="Grabherr M."/>
            <person name="Mauceli E."/>
            <person name="Brockman W."/>
            <person name="Young S."/>
            <person name="LaButti K."/>
            <person name="Sykes S."/>
            <person name="DeCaprio D."/>
            <person name="Crawford M."/>
            <person name="Koehrsen M."/>
            <person name="Engels R."/>
            <person name="Montgomery P."/>
            <person name="Pearson M."/>
            <person name="Howarth C."/>
            <person name="Larson L."/>
            <person name="White J."/>
            <person name="Zeng Q."/>
            <person name="Kodira C."/>
            <person name="Yandava C."/>
            <person name="Alvarado L."/>
            <person name="O'Leary S."/>
            <person name="Szabo L."/>
            <person name="Dean R."/>
            <person name="Schein J."/>
        </authorList>
    </citation>
    <scope>NUCLEOTIDE SEQUENCE</scope>
    <source>
        <strain>CRL 75-36-700-3</strain>
    </source>
</reference>
<keyword evidence="2" id="KW-1133">Transmembrane helix</keyword>
<keyword evidence="2" id="KW-0812">Transmembrane</keyword>
<dbReference type="OrthoDB" id="3227170at2759"/>
<protein>
    <submittedName>
        <fullName evidence="3">Uncharacterized protein</fullName>
    </submittedName>
</protein>
<dbReference type="GeneID" id="10540290"/>
<dbReference type="HOGENOM" id="CLU_1579296_0_0_1"/>
<evidence type="ECO:0000256" key="1">
    <source>
        <dbReference type="SAM" id="MobiDB-lite"/>
    </source>
</evidence>
<feature type="transmembrane region" description="Helical" evidence="2">
    <location>
        <begin position="113"/>
        <end position="131"/>
    </location>
</feature>
<keyword evidence="4" id="KW-1185">Reference proteome</keyword>
<reference evidence="4" key="2">
    <citation type="journal article" date="2011" name="Proc. Natl. Acad. Sci. U.S.A.">
        <title>Obligate biotrophy features unraveled by the genomic analysis of rust fungi.</title>
        <authorList>
            <person name="Duplessis S."/>
            <person name="Cuomo C.A."/>
            <person name="Lin Y.-C."/>
            <person name="Aerts A."/>
            <person name="Tisserant E."/>
            <person name="Veneault-Fourrey C."/>
            <person name="Joly D.L."/>
            <person name="Hacquard S."/>
            <person name="Amselem J."/>
            <person name="Cantarel B.L."/>
            <person name="Chiu R."/>
            <person name="Coutinho P.M."/>
            <person name="Feau N."/>
            <person name="Field M."/>
            <person name="Frey P."/>
            <person name="Gelhaye E."/>
            <person name="Goldberg J."/>
            <person name="Grabherr M.G."/>
            <person name="Kodira C.D."/>
            <person name="Kohler A."/>
            <person name="Kuees U."/>
            <person name="Lindquist E.A."/>
            <person name="Lucas S.M."/>
            <person name="Mago R."/>
            <person name="Mauceli E."/>
            <person name="Morin E."/>
            <person name="Murat C."/>
            <person name="Pangilinan J.L."/>
            <person name="Park R."/>
            <person name="Pearson M."/>
            <person name="Quesneville H."/>
            <person name="Rouhier N."/>
            <person name="Sakthikumar S."/>
            <person name="Salamov A.A."/>
            <person name="Schmutz J."/>
            <person name="Selles B."/>
            <person name="Shapiro H."/>
            <person name="Tanguay P."/>
            <person name="Tuskan G.A."/>
            <person name="Henrissat B."/>
            <person name="Van de Peer Y."/>
            <person name="Rouze P."/>
            <person name="Ellis J.G."/>
            <person name="Dodds P.N."/>
            <person name="Schein J.E."/>
            <person name="Zhong S."/>
            <person name="Hamelin R.C."/>
            <person name="Grigoriev I.V."/>
            <person name="Szabo L.J."/>
            <person name="Martin F."/>
        </authorList>
    </citation>
    <scope>NUCLEOTIDE SEQUENCE [LARGE SCALE GENOMIC DNA]</scope>
    <source>
        <strain evidence="4">CRL 75-36-700-3 / race SCCL</strain>
    </source>
</reference>
<feature type="transmembrane region" description="Helical" evidence="2">
    <location>
        <begin position="26"/>
        <end position="47"/>
    </location>
</feature>
<evidence type="ECO:0000313" key="3">
    <source>
        <dbReference type="EMBL" id="EFP86277.2"/>
    </source>
</evidence>
<evidence type="ECO:0000256" key="2">
    <source>
        <dbReference type="SAM" id="Phobius"/>
    </source>
</evidence>
<dbReference type="RefSeq" id="XP_003330696.2">
    <property type="nucleotide sequence ID" value="XM_003330648.2"/>
</dbReference>
<name>E3KPP2_PUCGT</name>
<proteinExistence type="predicted"/>